<protein>
    <submittedName>
        <fullName evidence="1">Uncharacterized protein</fullName>
    </submittedName>
</protein>
<dbReference type="HOGENOM" id="CLU_2166950_0_0_0"/>
<dbReference type="KEGG" id="dth:DICTH_0237"/>
<gene>
    <name evidence="1" type="ordered locus">DICTH_0237</name>
</gene>
<sequence length="110" mass="11372">MWEKTFGGKSDDVAASVQQTSDGGYIVAGGTASFGAGRVDVYIIKLDKDGNKMWEKTFGGSDNDLACSIQQTSDGGYIVAGGTTSFGAGGIDVYIIKLDSNGNTGPYPTK</sequence>
<dbReference type="Gene3D" id="2.80.10.50">
    <property type="match status" value="1"/>
</dbReference>
<dbReference type="PANTHER" id="PTHR42754">
    <property type="entry name" value="ENDOGLUCANASE"/>
    <property type="match status" value="1"/>
</dbReference>
<proteinExistence type="predicted"/>
<reference evidence="1 2" key="1">
    <citation type="journal article" date="2014" name="Genome Announc.">
        <title>Complete Genome Sequence of the Extreme Thermophile Dictyoglomus thermophilum H-6-12.</title>
        <authorList>
            <person name="Coil D.A."/>
            <person name="Badger J.H."/>
            <person name="Forberger H.C."/>
            <person name="Riggs F."/>
            <person name="Madupu R."/>
            <person name="Fedorova N."/>
            <person name="Ward N."/>
            <person name="Robb F.T."/>
            <person name="Eisen J.A."/>
        </authorList>
    </citation>
    <scope>NUCLEOTIDE SEQUENCE [LARGE SCALE GENOMIC DNA]</scope>
    <source>
        <strain evidence="2">ATCC 35947 / DSM 3960 / H-6-12</strain>
    </source>
</reference>
<dbReference type="PANTHER" id="PTHR42754:SF1">
    <property type="entry name" value="LIPOPROTEIN"/>
    <property type="match status" value="1"/>
</dbReference>
<dbReference type="Pfam" id="PF17164">
    <property type="entry name" value="DUF5122"/>
    <property type="match status" value="2"/>
</dbReference>
<dbReference type="SUPFAM" id="SSF69304">
    <property type="entry name" value="Tricorn protease N-terminal domain"/>
    <property type="match status" value="1"/>
</dbReference>
<dbReference type="Proteomes" id="UP000001733">
    <property type="component" value="Chromosome"/>
</dbReference>
<keyword evidence="2" id="KW-1185">Reference proteome</keyword>
<dbReference type="RefSeq" id="WP_012548660.1">
    <property type="nucleotide sequence ID" value="NC_011297.1"/>
</dbReference>
<dbReference type="AlphaFoldDB" id="B5YC12"/>
<evidence type="ECO:0000313" key="2">
    <source>
        <dbReference type="Proteomes" id="UP000001733"/>
    </source>
</evidence>
<dbReference type="eggNOG" id="COG1520">
    <property type="taxonomic scope" value="Bacteria"/>
</dbReference>
<accession>B5YC12</accession>
<dbReference type="EMBL" id="CP001146">
    <property type="protein sequence ID" value="ACI20028.1"/>
    <property type="molecule type" value="Genomic_DNA"/>
</dbReference>
<evidence type="ECO:0000313" key="1">
    <source>
        <dbReference type="EMBL" id="ACI20028.1"/>
    </source>
</evidence>
<dbReference type="STRING" id="309799.DICTH_0237"/>
<dbReference type="InterPro" id="IPR013431">
    <property type="entry name" value="Delta_60_rpt"/>
</dbReference>
<dbReference type="PaxDb" id="309799-DICTH_0237"/>
<organism evidence="1 2">
    <name type="scientific">Dictyoglomus thermophilum (strain ATCC 35947 / DSM 3960 / H-6-12)</name>
    <dbReference type="NCBI Taxonomy" id="309799"/>
    <lineage>
        <taxon>Bacteria</taxon>
        <taxon>Pseudomonadati</taxon>
        <taxon>Dictyoglomota</taxon>
        <taxon>Dictyoglomia</taxon>
        <taxon>Dictyoglomales</taxon>
        <taxon>Dictyoglomaceae</taxon>
        <taxon>Dictyoglomus</taxon>
    </lineage>
</organism>
<name>B5YC12_DICT6</name>